<sequence length="215" mass="22416">MSGFLSRLAARTGGAPVGITPRVPSLFGHTEALSGETPFALETTLTVPDRHTDSSVVRGVSPEPPTPSMPVRTTRLPQTVVDSVPRDPMSPRPESHHKPVQARAVGTTPVPSVSPPPLADTDHAQLPLRPRPILPQVPAAPAFPASAPPRPDLTAGEPTRETGRGPDVVHISIGRVEVRAAAPAPVAVAPAPTRPDASAPTLSLADYLRGGRVQR</sequence>
<protein>
    <submittedName>
        <fullName evidence="2">Uncharacterized protein</fullName>
    </submittedName>
</protein>
<feature type="region of interest" description="Disordered" evidence="1">
    <location>
        <begin position="184"/>
        <end position="215"/>
    </location>
</feature>
<feature type="region of interest" description="Disordered" evidence="1">
    <location>
        <begin position="49"/>
        <end position="118"/>
    </location>
</feature>
<evidence type="ECO:0000256" key="1">
    <source>
        <dbReference type="SAM" id="MobiDB-lite"/>
    </source>
</evidence>
<dbReference type="Proteomes" id="UP000466514">
    <property type="component" value="Chromosome"/>
</dbReference>
<name>A0A7I7MF07_9MYCO</name>
<proteinExistence type="predicted"/>
<reference evidence="2 3" key="1">
    <citation type="journal article" date="2019" name="Emerg. Microbes Infect.">
        <title>Comprehensive subspecies identification of 175 nontuberculous mycobacteria species based on 7547 genomic profiles.</title>
        <authorList>
            <person name="Matsumoto Y."/>
            <person name="Kinjo T."/>
            <person name="Motooka D."/>
            <person name="Nabeya D."/>
            <person name="Jung N."/>
            <person name="Uechi K."/>
            <person name="Horii T."/>
            <person name="Iida T."/>
            <person name="Fujita J."/>
            <person name="Nakamura S."/>
        </authorList>
    </citation>
    <scope>NUCLEOTIDE SEQUENCE [LARGE SCALE GENOMIC DNA]</scope>
    <source>
        <strain evidence="2 3">JCM 13323</strain>
    </source>
</reference>
<evidence type="ECO:0000313" key="2">
    <source>
        <dbReference type="EMBL" id="BBX69949.1"/>
    </source>
</evidence>
<gene>
    <name evidence="2" type="ORF">MPSYJ_34100</name>
</gene>
<keyword evidence="3" id="KW-1185">Reference proteome</keyword>
<accession>A0A7I7MF07</accession>
<feature type="region of interest" description="Disordered" evidence="1">
    <location>
        <begin position="138"/>
        <end position="167"/>
    </location>
</feature>
<dbReference type="RefSeq" id="WP_163723319.1">
    <property type="nucleotide sequence ID" value="NZ_AP022574.1"/>
</dbReference>
<dbReference type="KEGG" id="mpsc:MPSYJ_34100"/>
<organism evidence="2 3">
    <name type="scientific">Mycolicibacterium psychrotolerans</name>
    <dbReference type="NCBI Taxonomy" id="216929"/>
    <lineage>
        <taxon>Bacteria</taxon>
        <taxon>Bacillati</taxon>
        <taxon>Actinomycetota</taxon>
        <taxon>Actinomycetes</taxon>
        <taxon>Mycobacteriales</taxon>
        <taxon>Mycobacteriaceae</taxon>
        <taxon>Mycolicibacterium</taxon>
    </lineage>
</organism>
<evidence type="ECO:0000313" key="3">
    <source>
        <dbReference type="Proteomes" id="UP000466514"/>
    </source>
</evidence>
<dbReference type="EMBL" id="AP022574">
    <property type="protein sequence ID" value="BBX69949.1"/>
    <property type="molecule type" value="Genomic_DNA"/>
</dbReference>
<feature type="region of interest" description="Disordered" evidence="1">
    <location>
        <begin position="1"/>
        <end position="20"/>
    </location>
</feature>
<dbReference type="AlphaFoldDB" id="A0A7I7MF07"/>